<gene>
    <name evidence="2" type="ORF">GCM10011410_01170</name>
</gene>
<dbReference type="GO" id="GO:0007165">
    <property type="term" value="P:signal transduction"/>
    <property type="evidence" value="ECO:0007669"/>
    <property type="project" value="InterPro"/>
</dbReference>
<dbReference type="PANTHER" id="PTHR39441:SF1">
    <property type="entry name" value="DUF2252 DOMAIN-CONTAINING PROTEIN"/>
    <property type="match status" value="1"/>
</dbReference>
<accession>A0A916X8R0</accession>
<dbReference type="Proteomes" id="UP000641514">
    <property type="component" value="Unassembled WGS sequence"/>
</dbReference>
<dbReference type="InterPro" id="IPR000488">
    <property type="entry name" value="Death_dom"/>
</dbReference>
<evidence type="ECO:0000313" key="2">
    <source>
        <dbReference type="EMBL" id="GGC52596.1"/>
    </source>
</evidence>
<reference evidence="2" key="1">
    <citation type="journal article" date="2014" name="Int. J. Syst. Evol. Microbiol.">
        <title>Complete genome sequence of Corynebacterium casei LMG S-19264T (=DSM 44701T), isolated from a smear-ripened cheese.</title>
        <authorList>
            <consortium name="US DOE Joint Genome Institute (JGI-PGF)"/>
            <person name="Walter F."/>
            <person name="Albersmeier A."/>
            <person name="Kalinowski J."/>
            <person name="Ruckert C."/>
        </authorList>
    </citation>
    <scope>NUCLEOTIDE SEQUENCE</scope>
    <source>
        <strain evidence="2">CGMCC 1.15478</strain>
    </source>
</reference>
<dbReference type="InterPro" id="IPR018721">
    <property type="entry name" value="DUF2252"/>
</dbReference>
<evidence type="ECO:0000259" key="1">
    <source>
        <dbReference type="PROSITE" id="PS50017"/>
    </source>
</evidence>
<dbReference type="EMBL" id="BMJH01000001">
    <property type="protein sequence ID" value="GGC52596.1"/>
    <property type="molecule type" value="Genomic_DNA"/>
</dbReference>
<sequence>MNNMDVHTQKTLFTGNGPAWRSAADARAIGETLREEIPFGAHAEFVLHSDRPTVEDYITDTNEGREENLIPIRIGRMSATPFAFYRGTAGLMAFDLHRDTITGYHAQLCGDAHAGNFGLFAGRLGGIIMDLNDFDETIPGPWEWDLKRLAASLILAGRNNDIKSKTNSKAARHAARAYRRTMHRLADMPFLQAWRTLPDETALKKAKVEALEEDFIKAMRKAQRNTSTRIFDRWTEQEDGQWRFTDDPPVRTHITATTENDIVEALRKYVTTLPASQRPLAHRYRIHDIVHRVVGTGSVGLHSYLALLQGNGNEVLVLQIKQAQPSLLAPYVNHTTPEHNGQRIVEGIKLVQADYDPSVGWTSIGDREYRVRQFRNHKAHIDPTTLTGNNLDDYGRLTGALLARAHARTLDPRILSAYLRKGKHFDKAIAAYANTYADQMERDYRDFQSMVGDKLFPVMHGV</sequence>
<proteinExistence type="predicted"/>
<reference evidence="2" key="2">
    <citation type="submission" date="2020-09" db="EMBL/GenBank/DDBJ databases">
        <authorList>
            <person name="Sun Q."/>
            <person name="Zhou Y."/>
        </authorList>
    </citation>
    <scope>NUCLEOTIDE SEQUENCE</scope>
    <source>
        <strain evidence="2">CGMCC 1.15478</strain>
    </source>
</reference>
<protein>
    <recommendedName>
        <fullName evidence="1">Death domain-containing protein</fullName>
    </recommendedName>
</protein>
<keyword evidence="3" id="KW-1185">Reference proteome</keyword>
<dbReference type="PROSITE" id="PS50017">
    <property type="entry name" value="DEATH_DOMAIN"/>
    <property type="match status" value="1"/>
</dbReference>
<comment type="caution">
    <text evidence="2">The sequence shown here is derived from an EMBL/GenBank/DDBJ whole genome shotgun (WGS) entry which is preliminary data.</text>
</comment>
<name>A0A916X8R0_9ACTN</name>
<dbReference type="Pfam" id="PF10009">
    <property type="entry name" value="DUF2252"/>
    <property type="match status" value="1"/>
</dbReference>
<evidence type="ECO:0000313" key="3">
    <source>
        <dbReference type="Proteomes" id="UP000641514"/>
    </source>
</evidence>
<dbReference type="PANTHER" id="PTHR39441">
    <property type="entry name" value="DUF2252 DOMAIN-CONTAINING PROTEIN"/>
    <property type="match status" value="1"/>
</dbReference>
<organism evidence="2 3">
    <name type="scientific">Hoyosella rhizosphaerae</name>
    <dbReference type="NCBI Taxonomy" id="1755582"/>
    <lineage>
        <taxon>Bacteria</taxon>
        <taxon>Bacillati</taxon>
        <taxon>Actinomycetota</taxon>
        <taxon>Actinomycetes</taxon>
        <taxon>Mycobacteriales</taxon>
        <taxon>Hoyosellaceae</taxon>
        <taxon>Hoyosella</taxon>
    </lineage>
</organism>
<feature type="domain" description="Death" evidence="1">
    <location>
        <begin position="194"/>
        <end position="268"/>
    </location>
</feature>
<dbReference type="AlphaFoldDB" id="A0A916X8R0"/>